<feature type="binding site" evidence="6">
    <location>
        <begin position="182"/>
        <end position="185"/>
    </location>
    <ligand>
        <name>spermidine</name>
        <dbReference type="ChEBI" id="CHEBI:57834"/>
    </ligand>
</feature>
<dbReference type="GO" id="GO:0042597">
    <property type="term" value="C:periplasmic space"/>
    <property type="evidence" value="ECO:0007669"/>
    <property type="project" value="UniProtKB-SubCell"/>
</dbReference>
<dbReference type="PANTHER" id="PTHR30222:SF17">
    <property type="entry name" value="SPERMIDINE_PUTRESCINE-BINDING PERIPLASMIC PROTEIN"/>
    <property type="match status" value="1"/>
</dbReference>
<keyword evidence="5" id="KW-0574">Periplasm</keyword>
<evidence type="ECO:0000256" key="2">
    <source>
        <dbReference type="ARBA" id="ARBA00008520"/>
    </source>
</evidence>
<comment type="similarity">
    <text evidence="2">Belongs to the bacterial solute-binding protein 1 family.</text>
</comment>
<evidence type="ECO:0000256" key="1">
    <source>
        <dbReference type="ARBA" id="ARBA00004418"/>
    </source>
</evidence>
<gene>
    <name evidence="7" type="ORF">NIES267_24240</name>
</gene>
<evidence type="ECO:0000256" key="6">
    <source>
        <dbReference type="PIRSR" id="PIRSR019574-1"/>
    </source>
</evidence>
<comment type="subcellular location">
    <subcellularLocation>
        <location evidence="1">Periplasm</location>
    </subcellularLocation>
</comment>
<proteinExistence type="inferred from homology"/>
<evidence type="ECO:0000256" key="5">
    <source>
        <dbReference type="ARBA" id="ARBA00022764"/>
    </source>
</evidence>
<evidence type="ECO:0000256" key="4">
    <source>
        <dbReference type="ARBA" id="ARBA00022729"/>
    </source>
</evidence>
<dbReference type="GO" id="GO:0015846">
    <property type="term" value="P:polyamine transport"/>
    <property type="evidence" value="ECO:0007669"/>
    <property type="project" value="InterPro"/>
</dbReference>
<keyword evidence="3" id="KW-0813">Transport</keyword>
<feature type="binding site" evidence="6">
    <location>
        <position position="98"/>
    </location>
    <ligand>
        <name>spermidine</name>
        <dbReference type="ChEBI" id="CHEBI:57834"/>
    </ligand>
</feature>
<dbReference type="InterPro" id="IPR001188">
    <property type="entry name" value="Sperm_putr-bd"/>
</dbReference>
<dbReference type="Pfam" id="PF13416">
    <property type="entry name" value="SBP_bac_8"/>
    <property type="match status" value="1"/>
</dbReference>
<keyword evidence="8" id="KW-1185">Reference proteome</keyword>
<dbReference type="OrthoDB" id="9769319at2"/>
<evidence type="ECO:0000313" key="7">
    <source>
        <dbReference type="EMBL" id="BAY82938.1"/>
    </source>
</evidence>
<dbReference type="PIRSF" id="PIRSF019574">
    <property type="entry name" value="Periplasmic_polyamine_BP"/>
    <property type="match status" value="1"/>
</dbReference>
<dbReference type="PANTHER" id="PTHR30222">
    <property type="entry name" value="SPERMIDINE/PUTRESCINE-BINDING PERIPLASMIC PROTEIN"/>
    <property type="match status" value="1"/>
</dbReference>
<dbReference type="PROSITE" id="PS51257">
    <property type="entry name" value="PROKAR_LIPOPROTEIN"/>
    <property type="match status" value="1"/>
</dbReference>
<dbReference type="InterPro" id="IPR006061">
    <property type="entry name" value="SBP_1_CS"/>
</dbReference>
<protein>
    <submittedName>
        <fullName evidence="7">Polyamine ABC transporter, polyamine-binding protein</fullName>
    </submittedName>
</protein>
<dbReference type="GO" id="GO:0019808">
    <property type="term" value="F:polyamine binding"/>
    <property type="evidence" value="ECO:0007669"/>
    <property type="project" value="InterPro"/>
</dbReference>
<keyword evidence="4" id="KW-0732">Signal</keyword>
<dbReference type="GO" id="GO:0055085">
    <property type="term" value="P:transmembrane transport"/>
    <property type="evidence" value="ECO:0007669"/>
    <property type="project" value="InterPro"/>
</dbReference>
<evidence type="ECO:0000256" key="3">
    <source>
        <dbReference type="ARBA" id="ARBA00022448"/>
    </source>
</evidence>
<dbReference type="PRINTS" id="PR00909">
    <property type="entry name" value="SPERMDNBNDNG"/>
</dbReference>
<evidence type="ECO:0000313" key="8">
    <source>
        <dbReference type="Proteomes" id="UP000218418"/>
    </source>
</evidence>
<dbReference type="AlphaFoldDB" id="A0A1Z4LPC5"/>
<dbReference type="CDD" id="cd13590">
    <property type="entry name" value="PBP2_PotD_PotF_like"/>
    <property type="match status" value="1"/>
</dbReference>
<dbReference type="Proteomes" id="UP000218418">
    <property type="component" value="Chromosome"/>
</dbReference>
<dbReference type="SUPFAM" id="SSF53850">
    <property type="entry name" value="Periplasmic binding protein-like II"/>
    <property type="match status" value="1"/>
</dbReference>
<organism evidence="7 8">
    <name type="scientific">Calothrix parasitica NIES-267</name>
    <dbReference type="NCBI Taxonomy" id="1973488"/>
    <lineage>
        <taxon>Bacteria</taxon>
        <taxon>Bacillati</taxon>
        <taxon>Cyanobacteriota</taxon>
        <taxon>Cyanophyceae</taxon>
        <taxon>Nostocales</taxon>
        <taxon>Calotrichaceae</taxon>
        <taxon>Calothrix</taxon>
    </lineage>
</organism>
<dbReference type="PROSITE" id="PS01037">
    <property type="entry name" value="SBP_BACTERIAL_1"/>
    <property type="match status" value="1"/>
</dbReference>
<dbReference type="EMBL" id="AP018227">
    <property type="protein sequence ID" value="BAY82938.1"/>
    <property type="molecule type" value="Genomic_DNA"/>
</dbReference>
<dbReference type="InterPro" id="IPR006059">
    <property type="entry name" value="SBP"/>
</dbReference>
<reference evidence="7 8" key="1">
    <citation type="submission" date="2017-06" db="EMBL/GenBank/DDBJ databases">
        <title>Genome sequencing of cyanobaciteial culture collection at National Institute for Environmental Studies (NIES).</title>
        <authorList>
            <person name="Hirose Y."/>
            <person name="Shimura Y."/>
            <person name="Fujisawa T."/>
            <person name="Nakamura Y."/>
            <person name="Kawachi M."/>
        </authorList>
    </citation>
    <scope>NUCLEOTIDE SEQUENCE [LARGE SCALE GENOMIC DNA]</scope>
    <source>
        <strain evidence="7 8">NIES-267</strain>
    </source>
</reference>
<dbReference type="Gene3D" id="3.40.190.10">
    <property type="entry name" value="Periplasmic binding protein-like II"/>
    <property type="match status" value="2"/>
</dbReference>
<name>A0A1Z4LPC5_9CYAN</name>
<sequence length="361" mass="41174">MIRRREFCTGLAALSGFLTASCGWKLGDVRASSQEASALDELHLYTWTQYTDTQLLKTFSAQTGIKVLADVYDANEVMLAKLQASGGGTYSLIYPSDYMVQKMVDKELLKQLNQKRLVGLDNLFPRFENPEYDQNNMYSVPMSWGTTGFIYNSEKLEKPPSDWDYLWQNQKKLSKRITLLNDAREVMGGVLKMLGYSYNSQNEKQIKEAYQKLQDLKYDIAAFSTDAWRNQIMSGDLVLAMCYSSDAYKLTRENAKLKYITPKSGSSLWTDTIAIPTTTSNIEAAYEWINFMLKPDVAARMSKRLGVATPNRAGFELLPKKIQNNPTLFPSEEILEKCERLSPVGKFTEVYDRYWTQLTSS</sequence>
<accession>A0A1Z4LPC5</accession>